<dbReference type="Pfam" id="PF07731">
    <property type="entry name" value="Cu-oxidase_2"/>
    <property type="match status" value="1"/>
</dbReference>
<dbReference type="RefSeq" id="WP_090709583.1">
    <property type="nucleotide sequence ID" value="NZ_FOVM01000002.1"/>
</dbReference>
<dbReference type="AlphaFoldDB" id="A0A1I4ZWK4"/>
<organism evidence="2 3">
    <name type="scientific">Mycetocola miduiensis</name>
    <dbReference type="NCBI Taxonomy" id="995034"/>
    <lineage>
        <taxon>Bacteria</taxon>
        <taxon>Bacillati</taxon>
        <taxon>Actinomycetota</taxon>
        <taxon>Actinomycetes</taxon>
        <taxon>Micrococcales</taxon>
        <taxon>Microbacteriaceae</taxon>
        <taxon>Mycetocola</taxon>
    </lineage>
</organism>
<dbReference type="Gene3D" id="2.60.40.420">
    <property type="entry name" value="Cupredoxins - blue copper proteins"/>
    <property type="match status" value="1"/>
</dbReference>
<dbReference type="GO" id="GO:0005507">
    <property type="term" value="F:copper ion binding"/>
    <property type="evidence" value="ECO:0007669"/>
    <property type="project" value="InterPro"/>
</dbReference>
<evidence type="ECO:0000313" key="3">
    <source>
        <dbReference type="Proteomes" id="UP000198867"/>
    </source>
</evidence>
<dbReference type="InterPro" id="IPR011706">
    <property type="entry name" value="Cu-oxidase_C"/>
</dbReference>
<gene>
    <name evidence="2" type="ORF">SAMN05216219_1140</name>
</gene>
<dbReference type="EMBL" id="FOVM01000002">
    <property type="protein sequence ID" value="SFN54571.1"/>
    <property type="molecule type" value="Genomic_DNA"/>
</dbReference>
<reference evidence="3" key="1">
    <citation type="submission" date="2016-10" db="EMBL/GenBank/DDBJ databases">
        <authorList>
            <person name="Varghese N."/>
            <person name="Submissions S."/>
        </authorList>
    </citation>
    <scope>NUCLEOTIDE SEQUENCE [LARGE SCALE GENOMIC DNA]</scope>
    <source>
        <strain evidence="3">CGMCC 1.11101</strain>
    </source>
</reference>
<sequence>MPGEVTRIVVPFGADAAGSTTAFQASFLGDYVWHCHILEHEDNEMIQRYTIV</sequence>
<dbReference type="GO" id="GO:0016491">
    <property type="term" value="F:oxidoreductase activity"/>
    <property type="evidence" value="ECO:0007669"/>
    <property type="project" value="InterPro"/>
</dbReference>
<dbReference type="Proteomes" id="UP000198867">
    <property type="component" value="Unassembled WGS sequence"/>
</dbReference>
<name>A0A1I4ZWK4_9MICO</name>
<feature type="domain" description="Plastocyanin-like" evidence="1">
    <location>
        <begin position="19"/>
        <end position="49"/>
    </location>
</feature>
<dbReference type="STRING" id="995034.SAMN05216219_1140"/>
<evidence type="ECO:0000313" key="2">
    <source>
        <dbReference type="EMBL" id="SFN54571.1"/>
    </source>
</evidence>
<keyword evidence="3" id="KW-1185">Reference proteome</keyword>
<keyword evidence="2" id="KW-0167">Capsid protein</keyword>
<proteinExistence type="predicted"/>
<evidence type="ECO:0000259" key="1">
    <source>
        <dbReference type="Pfam" id="PF07731"/>
    </source>
</evidence>
<keyword evidence="2" id="KW-0946">Virion</keyword>
<dbReference type="InterPro" id="IPR008972">
    <property type="entry name" value="Cupredoxin"/>
</dbReference>
<protein>
    <submittedName>
        <fullName evidence="2">Spore coat protein A</fullName>
    </submittedName>
</protein>
<dbReference type="SUPFAM" id="SSF49503">
    <property type="entry name" value="Cupredoxins"/>
    <property type="match status" value="1"/>
</dbReference>
<accession>A0A1I4ZWK4</accession>